<name>A0A9P3GTC0_9APHY</name>
<comment type="caution">
    <text evidence="1">The sequence shown here is derived from an EMBL/GenBank/DDBJ whole genome shotgun (WGS) entry which is preliminary data.</text>
</comment>
<dbReference type="AlphaFoldDB" id="A0A9P3GTC0"/>
<sequence>MGGDDAMMHGSEAAIVDAYATRAGAEQRFSTTSIDVGTGTAIACGDSWIPDTFAGAAVCRARAHGCGVEPDGASVLALAQCVCETWGLYKQGRIDGPKSCSAAISLTLPFRFPATRSWTLLSYHEHRLQRTQAARQVRVLRPPDEGAHRCACLLATSRLQLLTAYTACVPVRSFTVHRAGAQHVLQRGTLSPQGPACQSRAQMFPQASSYTAEAQIM</sequence>
<protein>
    <submittedName>
        <fullName evidence="1">Uncharacterized protein</fullName>
    </submittedName>
</protein>
<evidence type="ECO:0000313" key="2">
    <source>
        <dbReference type="Proteomes" id="UP000703269"/>
    </source>
</evidence>
<reference evidence="1 2" key="1">
    <citation type="submission" date="2021-08" db="EMBL/GenBank/DDBJ databases">
        <title>Draft Genome Sequence of Phanerochaete sordida strain YK-624.</title>
        <authorList>
            <person name="Mori T."/>
            <person name="Dohra H."/>
            <person name="Suzuki T."/>
            <person name="Kawagishi H."/>
            <person name="Hirai H."/>
        </authorList>
    </citation>
    <scope>NUCLEOTIDE SEQUENCE [LARGE SCALE GENOMIC DNA]</scope>
    <source>
        <strain evidence="1 2">YK-624</strain>
    </source>
</reference>
<proteinExistence type="predicted"/>
<gene>
    <name evidence="1" type="ORF">PsYK624_165270</name>
</gene>
<dbReference type="Proteomes" id="UP000703269">
    <property type="component" value="Unassembled WGS sequence"/>
</dbReference>
<organism evidence="1 2">
    <name type="scientific">Phanerochaete sordida</name>
    <dbReference type="NCBI Taxonomy" id="48140"/>
    <lineage>
        <taxon>Eukaryota</taxon>
        <taxon>Fungi</taxon>
        <taxon>Dikarya</taxon>
        <taxon>Basidiomycota</taxon>
        <taxon>Agaricomycotina</taxon>
        <taxon>Agaricomycetes</taxon>
        <taxon>Polyporales</taxon>
        <taxon>Phanerochaetaceae</taxon>
        <taxon>Phanerochaete</taxon>
    </lineage>
</organism>
<evidence type="ECO:0000313" key="1">
    <source>
        <dbReference type="EMBL" id="GJF00245.1"/>
    </source>
</evidence>
<keyword evidence="2" id="KW-1185">Reference proteome</keyword>
<accession>A0A9P3GTC0</accession>
<dbReference type="EMBL" id="BPQB01000142">
    <property type="protein sequence ID" value="GJF00245.1"/>
    <property type="molecule type" value="Genomic_DNA"/>
</dbReference>